<dbReference type="Pfam" id="PF01715">
    <property type="entry name" value="IPPT"/>
    <property type="match status" value="1"/>
</dbReference>
<evidence type="ECO:0000256" key="6">
    <source>
        <dbReference type="ARBA" id="ARBA00022741"/>
    </source>
</evidence>
<dbReference type="PANTHER" id="PTHR11088">
    <property type="entry name" value="TRNA DIMETHYLALLYLTRANSFERASE"/>
    <property type="match status" value="1"/>
</dbReference>
<evidence type="ECO:0000256" key="7">
    <source>
        <dbReference type="ARBA" id="ARBA00022840"/>
    </source>
</evidence>
<gene>
    <name evidence="10" type="primary">miaA</name>
    <name evidence="14" type="ORF">HNQ61_004409</name>
</gene>
<dbReference type="GO" id="GO:0052381">
    <property type="term" value="F:tRNA dimethylallyltransferase activity"/>
    <property type="evidence" value="ECO:0007669"/>
    <property type="project" value="UniProtKB-UniRule"/>
</dbReference>
<dbReference type="AlphaFoldDB" id="A0A841H4B8"/>
<evidence type="ECO:0000256" key="10">
    <source>
        <dbReference type="HAMAP-Rule" id="MF_00185"/>
    </source>
</evidence>
<evidence type="ECO:0000256" key="1">
    <source>
        <dbReference type="ARBA" id="ARBA00001946"/>
    </source>
</evidence>
<proteinExistence type="inferred from homology"/>
<comment type="caution">
    <text evidence="10">Lacks conserved residue(s) required for the propagation of feature annotation.</text>
</comment>
<evidence type="ECO:0000256" key="9">
    <source>
        <dbReference type="ARBA" id="ARBA00049563"/>
    </source>
</evidence>
<comment type="catalytic activity">
    <reaction evidence="9 10 11">
        <text>adenosine(37) in tRNA + dimethylallyl diphosphate = N(6)-dimethylallyladenosine(37) in tRNA + diphosphate</text>
        <dbReference type="Rhea" id="RHEA:26482"/>
        <dbReference type="Rhea" id="RHEA-COMP:10162"/>
        <dbReference type="Rhea" id="RHEA-COMP:10375"/>
        <dbReference type="ChEBI" id="CHEBI:33019"/>
        <dbReference type="ChEBI" id="CHEBI:57623"/>
        <dbReference type="ChEBI" id="CHEBI:74411"/>
        <dbReference type="ChEBI" id="CHEBI:74415"/>
        <dbReference type="EC" id="2.5.1.75"/>
    </reaction>
</comment>
<evidence type="ECO:0000256" key="4">
    <source>
        <dbReference type="ARBA" id="ARBA00022679"/>
    </source>
</evidence>
<keyword evidence="6 10" id="KW-0547">Nucleotide-binding</keyword>
<dbReference type="EMBL" id="JACHIA010000017">
    <property type="protein sequence ID" value="MBB6072746.1"/>
    <property type="molecule type" value="Genomic_DNA"/>
</dbReference>
<evidence type="ECO:0000256" key="11">
    <source>
        <dbReference type="RuleBase" id="RU003783"/>
    </source>
</evidence>
<keyword evidence="7 10" id="KW-0067">ATP-binding</keyword>
<accession>A0A841H4B8</accession>
<protein>
    <recommendedName>
        <fullName evidence="10">tRNA dimethylallyltransferase</fullName>
        <ecNumber evidence="10">2.5.1.75</ecNumber>
    </recommendedName>
    <alternativeName>
        <fullName evidence="10">Dimethylallyl diphosphate:tRNA dimethylallyltransferase</fullName>
        <shortName evidence="10">DMAPP:tRNA dimethylallyltransferase</shortName>
        <shortName evidence="10">DMATase</shortName>
    </alternativeName>
    <alternativeName>
        <fullName evidence="10">Isopentenyl-diphosphate:tRNA isopentenyltransferase</fullName>
        <shortName evidence="10">IPP transferase</shortName>
        <shortName evidence="10">IPPT</shortName>
        <shortName evidence="10">IPTase</shortName>
    </alternativeName>
</protein>
<comment type="function">
    <text evidence="2 10 12">Catalyzes the transfer of a dimethylallyl group onto the adenine at position 37 in tRNAs that read codons beginning with uridine, leading to the formation of N6-(dimethylallyl)adenosine (i(6)A).</text>
</comment>
<evidence type="ECO:0000256" key="2">
    <source>
        <dbReference type="ARBA" id="ARBA00003213"/>
    </source>
</evidence>
<comment type="similarity">
    <text evidence="3 10 13">Belongs to the IPP transferase family.</text>
</comment>
<evidence type="ECO:0000313" key="14">
    <source>
        <dbReference type="EMBL" id="MBB6072746.1"/>
    </source>
</evidence>
<dbReference type="GO" id="GO:0006400">
    <property type="term" value="P:tRNA modification"/>
    <property type="evidence" value="ECO:0007669"/>
    <property type="project" value="TreeGrafter"/>
</dbReference>
<feature type="site" description="Interaction with substrate tRNA" evidence="10">
    <location>
        <position position="125"/>
    </location>
</feature>
<dbReference type="HAMAP" id="MF_00185">
    <property type="entry name" value="IPP_trans"/>
    <property type="match status" value="1"/>
</dbReference>
<evidence type="ECO:0000256" key="8">
    <source>
        <dbReference type="ARBA" id="ARBA00022842"/>
    </source>
</evidence>
<dbReference type="EC" id="2.5.1.75" evidence="10"/>
<comment type="cofactor">
    <cofactor evidence="1 10">
        <name>Mg(2+)</name>
        <dbReference type="ChEBI" id="CHEBI:18420"/>
    </cofactor>
</comment>
<organism evidence="14 15">
    <name type="scientific">Longimicrobium terrae</name>
    <dbReference type="NCBI Taxonomy" id="1639882"/>
    <lineage>
        <taxon>Bacteria</taxon>
        <taxon>Pseudomonadati</taxon>
        <taxon>Gemmatimonadota</taxon>
        <taxon>Longimicrobiia</taxon>
        <taxon>Longimicrobiales</taxon>
        <taxon>Longimicrobiaceae</taxon>
        <taxon>Longimicrobium</taxon>
    </lineage>
</organism>
<dbReference type="Gene3D" id="1.10.20.140">
    <property type="match status" value="1"/>
</dbReference>
<dbReference type="SUPFAM" id="SSF52540">
    <property type="entry name" value="P-loop containing nucleoside triphosphate hydrolases"/>
    <property type="match status" value="2"/>
</dbReference>
<keyword evidence="5 10" id="KW-0819">tRNA processing</keyword>
<comment type="caution">
    <text evidence="14">The sequence shown here is derived from an EMBL/GenBank/DDBJ whole genome shotgun (WGS) entry which is preliminary data.</text>
</comment>
<dbReference type="InterPro" id="IPR039657">
    <property type="entry name" value="Dimethylallyltransferase"/>
</dbReference>
<feature type="region of interest" description="Interaction with substrate tRNA" evidence="10">
    <location>
        <begin position="162"/>
        <end position="166"/>
    </location>
</feature>
<dbReference type="Proteomes" id="UP000582837">
    <property type="component" value="Unassembled WGS sequence"/>
</dbReference>
<sequence length="323" mass="36462">MPVTYAALALVGPTASGKTALSIEIARRLDGEIISMDSRSVFRGMDIGTAKPTAEERGDIPHWGIDIADPAERFNAARWAEYARAKISEIRQRNRVPLLVGGTGFFLRALTHPIFQAPELPPEPRARITALMERMDDATLHRWLEVHDPESAERFRHWGGRQRLMRALEVPLLTGRPISWWHRNSGPLEEPVPVLPFVLDVPRDLLHERIDRRIGEMVDGGLLDEVRTLIDRYGEAAPGLNAHGYAELMPHFRGERTLPDALAEVAKNTKSYTKRQRTWFRTQLPPGAVWLDATRPRAELANEIEQHWRAGMANDEPGAPNDD</sequence>
<keyword evidence="15" id="KW-1185">Reference proteome</keyword>
<feature type="region of interest" description="Interaction with substrate tRNA" evidence="10">
    <location>
        <begin position="37"/>
        <end position="40"/>
    </location>
</feature>
<keyword evidence="4 10" id="KW-0808">Transferase</keyword>
<keyword evidence="8 10" id="KW-0460">Magnesium</keyword>
<evidence type="ECO:0000256" key="3">
    <source>
        <dbReference type="ARBA" id="ARBA00005842"/>
    </source>
</evidence>
<reference evidence="14 15" key="1">
    <citation type="submission" date="2020-08" db="EMBL/GenBank/DDBJ databases">
        <title>Genomic Encyclopedia of Type Strains, Phase IV (KMG-IV): sequencing the most valuable type-strain genomes for metagenomic binning, comparative biology and taxonomic classification.</title>
        <authorList>
            <person name="Goeker M."/>
        </authorList>
    </citation>
    <scope>NUCLEOTIDE SEQUENCE [LARGE SCALE GENOMIC DNA]</scope>
    <source>
        <strain evidence="14 15">DSM 29007</strain>
    </source>
</reference>
<evidence type="ECO:0000256" key="13">
    <source>
        <dbReference type="RuleBase" id="RU003785"/>
    </source>
</evidence>
<dbReference type="InterPro" id="IPR018022">
    <property type="entry name" value="IPT"/>
</dbReference>
<evidence type="ECO:0000256" key="12">
    <source>
        <dbReference type="RuleBase" id="RU003784"/>
    </source>
</evidence>
<evidence type="ECO:0000256" key="5">
    <source>
        <dbReference type="ARBA" id="ARBA00022694"/>
    </source>
</evidence>
<comment type="subunit">
    <text evidence="10">Monomer.</text>
</comment>
<dbReference type="RefSeq" id="WP_170038758.1">
    <property type="nucleotide sequence ID" value="NZ_JABDTL010000002.1"/>
</dbReference>
<feature type="site" description="Interaction with substrate tRNA" evidence="10">
    <location>
        <position position="103"/>
    </location>
</feature>
<dbReference type="GO" id="GO:0005524">
    <property type="term" value="F:ATP binding"/>
    <property type="evidence" value="ECO:0007669"/>
    <property type="project" value="UniProtKB-UniRule"/>
</dbReference>
<feature type="binding site" evidence="10">
    <location>
        <begin position="14"/>
        <end position="19"/>
    </location>
    <ligand>
        <name>substrate</name>
    </ligand>
</feature>
<dbReference type="NCBIfam" id="TIGR00174">
    <property type="entry name" value="miaA"/>
    <property type="match status" value="1"/>
</dbReference>
<dbReference type="PANTHER" id="PTHR11088:SF60">
    <property type="entry name" value="TRNA DIMETHYLALLYLTRANSFERASE"/>
    <property type="match status" value="1"/>
</dbReference>
<dbReference type="InterPro" id="IPR027417">
    <property type="entry name" value="P-loop_NTPase"/>
</dbReference>
<name>A0A841H4B8_9BACT</name>
<dbReference type="Gene3D" id="3.40.50.300">
    <property type="entry name" value="P-loop containing nucleotide triphosphate hydrolases"/>
    <property type="match status" value="1"/>
</dbReference>
<evidence type="ECO:0000313" key="15">
    <source>
        <dbReference type="Proteomes" id="UP000582837"/>
    </source>
</evidence>
<feature type="binding site" evidence="10">
    <location>
        <begin position="12"/>
        <end position="19"/>
    </location>
    <ligand>
        <name>ATP</name>
        <dbReference type="ChEBI" id="CHEBI:30616"/>
    </ligand>
</feature>